<dbReference type="InterPro" id="IPR001054">
    <property type="entry name" value="A/G_cyclase"/>
</dbReference>
<dbReference type="Gene3D" id="3.90.1520.10">
    <property type="entry name" value="H-NOX domain"/>
    <property type="match status" value="1"/>
</dbReference>
<dbReference type="STRING" id="7209.A0A1I7VLR1"/>
<dbReference type="Proteomes" id="UP000095285">
    <property type="component" value="Unassembled WGS sequence"/>
</dbReference>
<dbReference type="InterPro" id="IPR029787">
    <property type="entry name" value="Nucleotide_cyclase"/>
</dbReference>
<dbReference type="InterPro" id="IPR042463">
    <property type="entry name" value="HNOB_dom_associated_sf"/>
</dbReference>
<organism evidence="14 15">
    <name type="scientific">Loa loa</name>
    <name type="common">Eye worm</name>
    <name type="synonym">Filaria loa</name>
    <dbReference type="NCBI Taxonomy" id="7209"/>
    <lineage>
        <taxon>Eukaryota</taxon>
        <taxon>Metazoa</taxon>
        <taxon>Ecdysozoa</taxon>
        <taxon>Nematoda</taxon>
        <taxon>Chromadorea</taxon>
        <taxon>Rhabditida</taxon>
        <taxon>Spirurina</taxon>
        <taxon>Spiruromorpha</taxon>
        <taxon>Filarioidea</taxon>
        <taxon>Onchocercidae</taxon>
        <taxon>Loa</taxon>
    </lineage>
</organism>
<comment type="cofactor">
    <cofactor evidence="2">
        <name>heme</name>
        <dbReference type="ChEBI" id="CHEBI:30413"/>
    </cofactor>
</comment>
<reference evidence="15" key="2">
    <citation type="submission" date="2016-11" db="UniProtKB">
        <authorList>
            <consortium name="WormBaseParasite"/>
        </authorList>
    </citation>
    <scope>IDENTIFICATION</scope>
</reference>
<dbReference type="InterPro" id="IPR011645">
    <property type="entry name" value="HNOB_dom_associated"/>
</dbReference>
<keyword evidence="12" id="KW-0141">cGMP biosynthesis</keyword>
<dbReference type="CDD" id="cd07302">
    <property type="entry name" value="CHD"/>
    <property type="match status" value="1"/>
</dbReference>
<dbReference type="FunFam" id="3.30.70.1230:FF:000007">
    <property type="entry name" value="Guanylate cyclase soluble subunit alpha-3"/>
    <property type="match status" value="1"/>
</dbReference>
<evidence type="ECO:0000256" key="12">
    <source>
        <dbReference type="ARBA" id="ARBA00023293"/>
    </source>
</evidence>
<dbReference type="GO" id="GO:0005525">
    <property type="term" value="F:GTP binding"/>
    <property type="evidence" value="ECO:0007669"/>
    <property type="project" value="UniProtKB-KW"/>
</dbReference>
<protein>
    <recommendedName>
        <fullName evidence="4">guanylate cyclase</fullName>
        <ecNumber evidence="4">4.6.1.2</ecNumber>
    </recommendedName>
</protein>
<keyword evidence="7" id="KW-0547">Nucleotide-binding</keyword>
<dbReference type="PANTHER" id="PTHR45655">
    <property type="entry name" value="GUANYLATE CYCLASE SOLUBLE SUBUNIT BETA-2"/>
    <property type="match status" value="1"/>
</dbReference>
<dbReference type="InterPro" id="IPR038158">
    <property type="entry name" value="H-NOX_domain_sf"/>
</dbReference>
<keyword evidence="14" id="KW-1185">Reference proteome</keyword>
<dbReference type="SUPFAM" id="SSF55073">
    <property type="entry name" value="Nucleotide cyclase"/>
    <property type="match status" value="1"/>
</dbReference>
<dbReference type="AlphaFoldDB" id="A0A1I7VLR1"/>
<keyword evidence="5" id="KW-0963">Cytoplasm</keyword>
<evidence type="ECO:0000256" key="2">
    <source>
        <dbReference type="ARBA" id="ARBA00001971"/>
    </source>
</evidence>
<name>A0A1I7VLR1_LOALO</name>
<keyword evidence="8" id="KW-0408">Iron</keyword>
<dbReference type="PROSITE" id="PS50125">
    <property type="entry name" value="GUANYLATE_CYCLASE_2"/>
    <property type="match status" value="1"/>
</dbReference>
<dbReference type="GO" id="GO:0020037">
    <property type="term" value="F:heme binding"/>
    <property type="evidence" value="ECO:0007669"/>
    <property type="project" value="InterPro"/>
</dbReference>
<dbReference type="Gene3D" id="6.10.250.780">
    <property type="match status" value="1"/>
</dbReference>
<keyword evidence="6" id="KW-0349">Heme</keyword>
<keyword evidence="11" id="KW-0456">Lyase</keyword>
<evidence type="ECO:0000256" key="11">
    <source>
        <dbReference type="ARBA" id="ARBA00023239"/>
    </source>
</evidence>
<comment type="catalytic activity">
    <reaction evidence="1">
        <text>GTP = 3',5'-cyclic GMP + diphosphate</text>
        <dbReference type="Rhea" id="RHEA:13665"/>
        <dbReference type="ChEBI" id="CHEBI:33019"/>
        <dbReference type="ChEBI" id="CHEBI:37565"/>
        <dbReference type="ChEBI" id="CHEBI:57746"/>
        <dbReference type="EC" id="4.6.1.2"/>
    </reaction>
</comment>
<dbReference type="GO" id="GO:0008074">
    <property type="term" value="C:guanylate cyclase complex, soluble"/>
    <property type="evidence" value="ECO:0007669"/>
    <property type="project" value="TreeGrafter"/>
</dbReference>
<dbReference type="WBParaSite" id="EN70_397">
    <property type="protein sequence ID" value="EN70_397"/>
    <property type="gene ID" value="EN70_397"/>
</dbReference>
<keyword evidence="6" id="KW-0479">Metal-binding</keyword>
<dbReference type="Pfam" id="PF07700">
    <property type="entry name" value="HNOB"/>
    <property type="match status" value="1"/>
</dbReference>
<dbReference type="SUPFAM" id="SSF111126">
    <property type="entry name" value="Ligand-binding domain in the NO signalling and Golgi transport"/>
    <property type="match status" value="1"/>
</dbReference>
<dbReference type="GO" id="GO:0070482">
    <property type="term" value="P:response to oxygen levels"/>
    <property type="evidence" value="ECO:0007669"/>
    <property type="project" value="TreeGrafter"/>
</dbReference>
<evidence type="ECO:0000256" key="7">
    <source>
        <dbReference type="ARBA" id="ARBA00022741"/>
    </source>
</evidence>
<keyword evidence="10" id="KW-0342">GTP-binding</keyword>
<dbReference type="Pfam" id="PF07701">
    <property type="entry name" value="HNOBA"/>
    <property type="match status" value="1"/>
</dbReference>
<dbReference type="InterPro" id="IPR011644">
    <property type="entry name" value="Heme_NO-bd"/>
</dbReference>
<dbReference type="GO" id="GO:0019934">
    <property type="term" value="P:cGMP-mediated signaling"/>
    <property type="evidence" value="ECO:0007669"/>
    <property type="project" value="TreeGrafter"/>
</dbReference>
<keyword evidence="9" id="KW-0175">Coiled coil</keyword>
<reference evidence="14" key="1">
    <citation type="submission" date="2012-04" db="EMBL/GenBank/DDBJ databases">
        <title>The Genome Sequence of Loa loa.</title>
        <authorList>
            <consortium name="The Broad Institute Genome Sequencing Platform"/>
            <consortium name="Broad Institute Genome Sequencing Center for Infectious Disease"/>
            <person name="Nutman T.B."/>
            <person name="Fink D.L."/>
            <person name="Russ C."/>
            <person name="Young S."/>
            <person name="Zeng Q."/>
            <person name="Gargeya S."/>
            <person name="Alvarado L."/>
            <person name="Berlin A."/>
            <person name="Chapman S.B."/>
            <person name="Chen Z."/>
            <person name="Freedman E."/>
            <person name="Gellesch M."/>
            <person name="Goldberg J."/>
            <person name="Griggs A."/>
            <person name="Gujja S."/>
            <person name="Heilman E.R."/>
            <person name="Heiman D."/>
            <person name="Howarth C."/>
            <person name="Mehta T."/>
            <person name="Neiman D."/>
            <person name="Pearson M."/>
            <person name="Roberts A."/>
            <person name="Saif S."/>
            <person name="Shea T."/>
            <person name="Shenoy N."/>
            <person name="Sisk P."/>
            <person name="Stolte C."/>
            <person name="Sykes S."/>
            <person name="White J."/>
            <person name="Yandava C."/>
            <person name="Haas B."/>
            <person name="Henn M.R."/>
            <person name="Nusbaum C."/>
            <person name="Birren B."/>
        </authorList>
    </citation>
    <scope>NUCLEOTIDE SEQUENCE [LARGE SCALE GENOMIC DNA]</scope>
</reference>
<dbReference type="InterPro" id="IPR024096">
    <property type="entry name" value="NO_sig/Golgi_transp_ligand-bd"/>
</dbReference>
<dbReference type="Gene3D" id="3.30.70.1230">
    <property type="entry name" value="Nucleotide cyclase"/>
    <property type="match status" value="1"/>
</dbReference>
<evidence type="ECO:0000256" key="6">
    <source>
        <dbReference type="ARBA" id="ARBA00022617"/>
    </source>
</evidence>
<accession>A0A1I7VLR1</accession>
<dbReference type="EC" id="4.6.1.2" evidence="4"/>
<evidence type="ECO:0000256" key="10">
    <source>
        <dbReference type="ARBA" id="ARBA00023134"/>
    </source>
</evidence>
<evidence type="ECO:0000256" key="8">
    <source>
        <dbReference type="ARBA" id="ARBA00023004"/>
    </source>
</evidence>
<dbReference type="SMART" id="SM00044">
    <property type="entry name" value="CYCc"/>
    <property type="match status" value="1"/>
</dbReference>
<dbReference type="Pfam" id="PF00211">
    <property type="entry name" value="Guanylate_cyc"/>
    <property type="match status" value="1"/>
</dbReference>
<dbReference type="PANTHER" id="PTHR45655:SF13">
    <property type="entry name" value="SOLUBLE GUANYLATE CYCLASE GCY-32-RELATED"/>
    <property type="match status" value="1"/>
</dbReference>
<evidence type="ECO:0000256" key="5">
    <source>
        <dbReference type="ARBA" id="ARBA00022490"/>
    </source>
</evidence>
<feature type="domain" description="Guanylate cyclase" evidence="13">
    <location>
        <begin position="430"/>
        <end position="558"/>
    </location>
</feature>
<evidence type="ECO:0000256" key="9">
    <source>
        <dbReference type="ARBA" id="ARBA00023054"/>
    </source>
</evidence>
<evidence type="ECO:0000256" key="1">
    <source>
        <dbReference type="ARBA" id="ARBA00001436"/>
    </source>
</evidence>
<sequence>MFGFIHKILRQFTIEKYDERTWNNVIDRAGFLKDDEIIEHFRYPDEYTFKLVAGIVAFTGLTRDQFWENFGDFYVDYLCDNSWEELLRSMSPDFVNFFNGLDSLYHFISFAIYKDTRKGPLFRCEKYDDGDSVLLHYYTSQHGIHPIVKGVARKVAKKFFGMEVKITLIDLSKCDLQYASNAQQQEHAVYKVEDITHCGLLCRKSVEVMGKTDGILQVNKADFISLQPYHFIADNNCNLIQCGKGFYQHISMESLTPGTPLECIFDIIWPQISFNFNAIYNLINAIFILQLRRGINNEEPNSVRTTTYQKKKLKLKGQMMILEQRNWLLYIGSPDISTISELFEYGMRLEAMPLHDFTRDVILLNQQRLSNIEQNMQLQANNTQMEEQARNMKCERVKTETLLYQLLPTFVVTQLLNDKTVNAYEYQEVTVMFGDIPNFHSIVMGCRPQQIMKLLNELFTKFDRLVDKHSVFKVETIDDTYVAVGGIPEETDNHCEILCHVALGMIFETRSIINPITERPLQIRLGINSGPVVAGVIGKKMPRFCLFGDTMNTASRMGSHGVPGKIHCSKTSFECAQRTGKFIFEYRGMTKIKNKGVMETYFLKASIKKSIWEIIGIERNINEHSIDGYAELEEGLEQNEVKNCQICTIL</sequence>
<proteinExistence type="predicted"/>
<comment type="subcellular location">
    <subcellularLocation>
        <location evidence="3">Cytoplasm</location>
    </subcellularLocation>
</comment>
<evidence type="ECO:0000259" key="13">
    <source>
        <dbReference type="PROSITE" id="PS50125"/>
    </source>
</evidence>
<dbReference type="Gene3D" id="3.30.450.260">
    <property type="entry name" value="Haem NO binding associated domain"/>
    <property type="match status" value="1"/>
</dbReference>
<dbReference type="eggNOG" id="KOG4171">
    <property type="taxonomic scope" value="Eukaryota"/>
</dbReference>
<evidence type="ECO:0000256" key="3">
    <source>
        <dbReference type="ARBA" id="ARBA00004496"/>
    </source>
</evidence>
<evidence type="ECO:0000313" key="14">
    <source>
        <dbReference type="Proteomes" id="UP000095285"/>
    </source>
</evidence>
<evidence type="ECO:0000313" key="15">
    <source>
        <dbReference type="WBParaSite" id="EN70_397"/>
    </source>
</evidence>
<evidence type="ECO:0000256" key="4">
    <source>
        <dbReference type="ARBA" id="ARBA00012202"/>
    </source>
</evidence>
<dbReference type="GO" id="GO:0004383">
    <property type="term" value="F:guanylate cyclase activity"/>
    <property type="evidence" value="ECO:0007669"/>
    <property type="project" value="UniProtKB-EC"/>
</dbReference>